<proteinExistence type="predicted"/>
<protein>
    <submittedName>
        <fullName evidence="2">Uncharacterized protein</fullName>
    </submittedName>
</protein>
<dbReference type="Proteomes" id="UP000000662">
    <property type="component" value="Chromosome 2"/>
</dbReference>
<gene>
    <name evidence="2" type="ordered locus">Bamb_4518</name>
</gene>
<dbReference type="EMBL" id="CP000441">
    <property type="protein sequence ID" value="ABI90068.1"/>
    <property type="molecule type" value="Genomic_DNA"/>
</dbReference>
<dbReference type="KEGG" id="bam:Bamb_4518"/>
<keyword evidence="3" id="KW-1185">Reference proteome</keyword>
<accession>Q0B705</accession>
<feature type="region of interest" description="Disordered" evidence="1">
    <location>
        <begin position="72"/>
        <end position="94"/>
    </location>
</feature>
<sequence>MRARRESRARVIASCCRCSDAPHFRFDCPAGAVPHDGAAGQRLPAAAVLIASADPAARRAWRASSCAAHARGAIPTGGPRSPSVRDLSYLKRRG</sequence>
<evidence type="ECO:0000313" key="3">
    <source>
        <dbReference type="Proteomes" id="UP000000662"/>
    </source>
</evidence>
<evidence type="ECO:0000256" key="1">
    <source>
        <dbReference type="SAM" id="MobiDB-lite"/>
    </source>
</evidence>
<name>Q0B705_BURCM</name>
<dbReference type="AlphaFoldDB" id="Q0B705"/>
<evidence type="ECO:0000313" key="2">
    <source>
        <dbReference type="EMBL" id="ABI90068.1"/>
    </source>
</evidence>
<reference evidence="2" key="1">
    <citation type="submission" date="2006-08" db="EMBL/GenBank/DDBJ databases">
        <title>Complete sequence of Chromosome 2 of Burkholderia cepacia AMMD.</title>
        <authorList>
            <consortium name="US DOE Joint Genome Institute"/>
            <person name="Copeland A."/>
            <person name="Lucas S."/>
            <person name="Lapidus A."/>
            <person name="Barry K."/>
            <person name="Detter J.C."/>
            <person name="Glavina del Rio T."/>
            <person name="Hammon N."/>
            <person name="Israni S."/>
            <person name="Pitluck S."/>
            <person name="Bruce D."/>
            <person name="Chain P."/>
            <person name="Malfatti S."/>
            <person name="Shin M."/>
            <person name="Vergez L."/>
            <person name="Schmutz J."/>
            <person name="Larimer F."/>
            <person name="Land M."/>
            <person name="Hauser L."/>
            <person name="Kyrpides N."/>
            <person name="Kim E."/>
            <person name="Parke J."/>
            <person name="Coenye T."/>
            <person name="Konstantinidis K."/>
            <person name="Ramette A."/>
            <person name="Tiedje J."/>
            <person name="Richardson P."/>
        </authorList>
    </citation>
    <scope>NUCLEOTIDE SEQUENCE</scope>
    <source>
        <strain evidence="2">AMMD</strain>
    </source>
</reference>
<organism evidence="2 3">
    <name type="scientific">Burkholderia ambifaria (strain ATCC BAA-244 / DSM 16087 / CCUG 44356 / LMG 19182 / AMMD)</name>
    <name type="common">Burkholderia cepacia (strain AMMD)</name>
    <dbReference type="NCBI Taxonomy" id="339670"/>
    <lineage>
        <taxon>Bacteria</taxon>
        <taxon>Pseudomonadati</taxon>
        <taxon>Pseudomonadota</taxon>
        <taxon>Betaproteobacteria</taxon>
        <taxon>Burkholderiales</taxon>
        <taxon>Burkholderiaceae</taxon>
        <taxon>Burkholderia</taxon>
        <taxon>Burkholderia cepacia complex</taxon>
    </lineage>
</organism>